<feature type="domain" description="PASTA" evidence="12">
    <location>
        <begin position="554"/>
        <end position="619"/>
    </location>
</feature>
<keyword evidence="14" id="KW-1185">Reference proteome</keyword>
<keyword evidence="10" id="KW-1133">Transmembrane helix</keyword>
<dbReference type="InterPro" id="IPR005543">
    <property type="entry name" value="PASTA_dom"/>
</dbReference>
<evidence type="ECO:0000256" key="1">
    <source>
        <dbReference type="ARBA" id="ARBA00012513"/>
    </source>
</evidence>
<sequence length="697" mass="72476">MSDAYTPPTDPVIGMLLDGRYRVDARIARGGMATVYRATDERLDRTVAVKVLHLHLAEDAAFRARFAREARAAARLSHPNVVGVHDQGEQDGFCYLVLEHVPGHTLRELLTDQGRLAPQVALEVLDQVLQGLAAAHRAGIIHRDLKPENVLITPSGRVCLADFGLARAATASTSASSALIGTVAYLSPELLRRGDADARSDVYAVGVMLYEMLTGRQPFPASAPATAALRQATEQVPVPSEIVPDIPVELDDLVVWATRLDPQDRPHDADDLLEETRRVQRELGLPAGTHEELAELLEHADHGDRSVSATEVLTPTLVAPDAVPATTAEAGAAPPEAPTSATGSTPTTTPGTALLTIAPAEDAAAAPDAVAADADDALDRVRERAAARRRRGGLMTLVVVLVTALLAAAGWFLGDGPGMRLTVPDVAGQTPEAAETALDQLGLAHERAEEHSLDVPTGQVIRTDPEAGSRVPRDATVTVVVSLGPRMIALPDVTDSDADAAAGALAQAGFVVADARTEHFDADVTKGRVIGVAGPDGGVTAGTQIAERTTLTLVVSLGAVPDVTGATLDDATGLLQAVGLSIQSSEAYDDDVPAGKIISQRATTDPVSAGDPIAVVVSKGPEMVTVPDVSGKTLNEARDALRAAGLDGTSSIPDQSIPVFGGRYWDQIKVSGTNPAAGSQVRKGASVAMQTIGTLLD</sequence>
<evidence type="ECO:0000256" key="10">
    <source>
        <dbReference type="SAM" id="Phobius"/>
    </source>
</evidence>
<dbReference type="PROSITE" id="PS00108">
    <property type="entry name" value="PROTEIN_KINASE_ST"/>
    <property type="match status" value="1"/>
</dbReference>
<evidence type="ECO:0000256" key="8">
    <source>
        <dbReference type="ARBA" id="ARBA00048679"/>
    </source>
</evidence>
<feature type="domain" description="PASTA" evidence="12">
    <location>
        <begin position="620"/>
        <end position="693"/>
    </location>
</feature>
<dbReference type="NCBIfam" id="NF033483">
    <property type="entry name" value="PknB_PASTA_kin"/>
    <property type="match status" value="1"/>
</dbReference>
<dbReference type="InterPro" id="IPR008271">
    <property type="entry name" value="Ser/Thr_kinase_AS"/>
</dbReference>
<evidence type="ECO:0000256" key="4">
    <source>
        <dbReference type="ARBA" id="ARBA00022741"/>
    </source>
</evidence>
<dbReference type="InterPro" id="IPR000719">
    <property type="entry name" value="Prot_kinase_dom"/>
</dbReference>
<dbReference type="AlphaFoldDB" id="A0A7C8FYC8"/>
<dbReference type="SMART" id="SM00220">
    <property type="entry name" value="S_TKc"/>
    <property type="match status" value="1"/>
</dbReference>
<evidence type="ECO:0000259" key="11">
    <source>
        <dbReference type="PROSITE" id="PS50011"/>
    </source>
</evidence>
<evidence type="ECO:0000256" key="2">
    <source>
        <dbReference type="ARBA" id="ARBA00022527"/>
    </source>
</evidence>
<feature type="domain" description="PASTA" evidence="12">
    <location>
        <begin position="418"/>
        <end position="483"/>
    </location>
</feature>
<dbReference type="FunFam" id="1.10.510.10:FF:000021">
    <property type="entry name" value="Serine/threonine protein kinase"/>
    <property type="match status" value="1"/>
</dbReference>
<dbReference type="Gene3D" id="3.30.200.20">
    <property type="entry name" value="Phosphorylase Kinase, domain 1"/>
    <property type="match status" value="1"/>
</dbReference>
<keyword evidence="4" id="KW-0547">Nucleotide-binding</keyword>
<dbReference type="SMART" id="SM00740">
    <property type="entry name" value="PASTA"/>
    <property type="match status" value="4"/>
</dbReference>
<reference evidence="13 14" key="1">
    <citation type="submission" date="2019-09" db="EMBL/GenBank/DDBJ databases">
        <title>Phylogeny of genus Pseudoclavibacter and closely related genus.</title>
        <authorList>
            <person name="Li Y."/>
        </authorList>
    </citation>
    <scope>NUCLEOTIDE SEQUENCE [LARGE SCALE GENOMIC DNA]</scope>
    <source>
        <strain evidence="13 14">JCM 16921</strain>
    </source>
</reference>
<evidence type="ECO:0000313" key="13">
    <source>
        <dbReference type="EMBL" id="KAB1632991.1"/>
    </source>
</evidence>
<dbReference type="EMBL" id="WBKA01000002">
    <property type="protein sequence ID" value="KAB1632991.1"/>
    <property type="molecule type" value="Genomic_DNA"/>
</dbReference>
<dbReference type="Pfam" id="PF03793">
    <property type="entry name" value="PASTA"/>
    <property type="match status" value="4"/>
</dbReference>
<evidence type="ECO:0000256" key="5">
    <source>
        <dbReference type="ARBA" id="ARBA00022777"/>
    </source>
</evidence>
<evidence type="ECO:0000256" key="3">
    <source>
        <dbReference type="ARBA" id="ARBA00022679"/>
    </source>
</evidence>
<proteinExistence type="predicted"/>
<dbReference type="PANTHER" id="PTHR43289">
    <property type="entry name" value="MITOGEN-ACTIVATED PROTEIN KINASE KINASE KINASE 20-RELATED"/>
    <property type="match status" value="1"/>
</dbReference>
<dbReference type="EC" id="2.7.11.1" evidence="1"/>
<feature type="transmembrane region" description="Helical" evidence="10">
    <location>
        <begin position="392"/>
        <end position="413"/>
    </location>
</feature>
<dbReference type="Gene3D" id="3.30.10.20">
    <property type="match status" value="4"/>
</dbReference>
<feature type="region of interest" description="Disordered" evidence="9">
    <location>
        <begin position="327"/>
        <end position="350"/>
    </location>
</feature>
<keyword evidence="6" id="KW-0067">ATP-binding</keyword>
<dbReference type="CDD" id="cd14014">
    <property type="entry name" value="STKc_PknB_like"/>
    <property type="match status" value="1"/>
</dbReference>
<dbReference type="CDD" id="cd06577">
    <property type="entry name" value="PASTA_pknB"/>
    <property type="match status" value="3"/>
</dbReference>
<evidence type="ECO:0000259" key="12">
    <source>
        <dbReference type="PROSITE" id="PS51178"/>
    </source>
</evidence>
<protein>
    <recommendedName>
        <fullName evidence="1">non-specific serine/threonine protein kinase</fullName>
        <ecNumber evidence="1">2.7.11.1</ecNumber>
    </recommendedName>
</protein>
<dbReference type="Gene3D" id="1.10.510.10">
    <property type="entry name" value="Transferase(Phosphotransferase) domain 1"/>
    <property type="match status" value="1"/>
</dbReference>
<keyword evidence="2" id="KW-0723">Serine/threonine-protein kinase</keyword>
<keyword evidence="10" id="KW-0472">Membrane</keyword>
<evidence type="ECO:0000313" key="14">
    <source>
        <dbReference type="Proteomes" id="UP000481339"/>
    </source>
</evidence>
<keyword evidence="10" id="KW-0812">Transmembrane</keyword>
<evidence type="ECO:0000256" key="6">
    <source>
        <dbReference type="ARBA" id="ARBA00022840"/>
    </source>
</evidence>
<dbReference type="InterPro" id="IPR011009">
    <property type="entry name" value="Kinase-like_dom_sf"/>
</dbReference>
<feature type="domain" description="Protein kinase" evidence="11">
    <location>
        <begin position="21"/>
        <end position="293"/>
    </location>
</feature>
<comment type="catalytic activity">
    <reaction evidence="8">
        <text>L-seryl-[protein] + ATP = O-phospho-L-seryl-[protein] + ADP + H(+)</text>
        <dbReference type="Rhea" id="RHEA:17989"/>
        <dbReference type="Rhea" id="RHEA-COMP:9863"/>
        <dbReference type="Rhea" id="RHEA-COMP:11604"/>
        <dbReference type="ChEBI" id="CHEBI:15378"/>
        <dbReference type="ChEBI" id="CHEBI:29999"/>
        <dbReference type="ChEBI" id="CHEBI:30616"/>
        <dbReference type="ChEBI" id="CHEBI:83421"/>
        <dbReference type="ChEBI" id="CHEBI:456216"/>
        <dbReference type="EC" id="2.7.11.1"/>
    </reaction>
</comment>
<dbReference type="RefSeq" id="WP_158035913.1">
    <property type="nucleotide sequence ID" value="NZ_BAAAZV010000003.1"/>
</dbReference>
<keyword evidence="5 13" id="KW-0418">Kinase</keyword>
<dbReference type="Proteomes" id="UP000481339">
    <property type="component" value="Unassembled WGS sequence"/>
</dbReference>
<dbReference type="PROSITE" id="PS50011">
    <property type="entry name" value="PROTEIN_KINASE_DOM"/>
    <property type="match status" value="1"/>
</dbReference>
<comment type="catalytic activity">
    <reaction evidence="7">
        <text>L-threonyl-[protein] + ATP = O-phospho-L-threonyl-[protein] + ADP + H(+)</text>
        <dbReference type="Rhea" id="RHEA:46608"/>
        <dbReference type="Rhea" id="RHEA-COMP:11060"/>
        <dbReference type="Rhea" id="RHEA-COMP:11605"/>
        <dbReference type="ChEBI" id="CHEBI:15378"/>
        <dbReference type="ChEBI" id="CHEBI:30013"/>
        <dbReference type="ChEBI" id="CHEBI:30616"/>
        <dbReference type="ChEBI" id="CHEBI:61977"/>
        <dbReference type="ChEBI" id="CHEBI:456216"/>
        <dbReference type="EC" id="2.7.11.1"/>
    </reaction>
</comment>
<accession>A0A7C8FYC8</accession>
<comment type="caution">
    <text evidence="13">The sequence shown here is derived from an EMBL/GenBank/DDBJ whole genome shotgun (WGS) entry which is preliminary data.</text>
</comment>
<dbReference type="PANTHER" id="PTHR43289:SF34">
    <property type="entry name" value="SERINE_THREONINE-PROTEIN KINASE YBDM-RELATED"/>
    <property type="match status" value="1"/>
</dbReference>
<dbReference type="PROSITE" id="PS51178">
    <property type="entry name" value="PASTA"/>
    <property type="match status" value="3"/>
</dbReference>
<dbReference type="FunFam" id="3.30.200.20:FF:000035">
    <property type="entry name" value="Serine/threonine protein kinase Stk1"/>
    <property type="match status" value="1"/>
</dbReference>
<dbReference type="GO" id="GO:0004674">
    <property type="term" value="F:protein serine/threonine kinase activity"/>
    <property type="evidence" value="ECO:0007669"/>
    <property type="project" value="UniProtKB-KW"/>
</dbReference>
<dbReference type="SUPFAM" id="SSF56112">
    <property type="entry name" value="Protein kinase-like (PK-like)"/>
    <property type="match status" value="1"/>
</dbReference>
<dbReference type="Pfam" id="PF00069">
    <property type="entry name" value="Pkinase"/>
    <property type="match status" value="1"/>
</dbReference>
<gene>
    <name evidence="13" type="primary">pknB</name>
    <name evidence="13" type="ORF">F8O02_03830</name>
</gene>
<dbReference type="OrthoDB" id="9762169at2"/>
<name>A0A7C8FYC8_9MICO</name>
<dbReference type="GO" id="GO:0045717">
    <property type="term" value="P:negative regulation of fatty acid biosynthetic process"/>
    <property type="evidence" value="ECO:0007669"/>
    <property type="project" value="UniProtKB-ARBA"/>
</dbReference>
<dbReference type="GO" id="GO:0005524">
    <property type="term" value="F:ATP binding"/>
    <property type="evidence" value="ECO:0007669"/>
    <property type="project" value="UniProtKB-KW"/>
</dbReference>
<organism evidence="13 14">
    <name type="scientific">Pseudoclavibacter caeni</name>
    <dbReference type="NCBI Taxonomy" id="908846"/>
    <lineage>
        <taxon>Bacteria</taxon>
        <taxon>Bacillati</taxon>
        <taxon>Actinomycetota</taxon>
        <taxon>Actinomycetes</taxon>
        <taxon>Micrococcales</taxon>
        <taxon>Microbacteriaceae</taxon>
        <taxon>Pseudoclavibacter</taxon>
    </lineage>
</organism>
<evidence type="ECO:0000256" key="7">
    <source>
        <dbReference type="ARBA" id="ARBA00047899"/>
    </source>
</evidence>
<keyword evidence="3" id="KW-0808">Transferase</keyword>
<evidence type="ECO:0000256" key="9">
    <source>
        <dbReference type="SAM" id="MobiDB-lite"/>
    </source>
</evidence>